<dbReference type="InterPro" id="IPR001202">
    <property type="entry name" value="WW_dom"/>
</dbReference>
<name>A0A2J6TXE6_9HELO</name>
<dbReference type="Proteomes" id="UP000235371">
    <property type="component" value="Unassembled WGS sequence"/>
</dbReference>
<dbReference type="GeneID" id="36590404"/>
<accession>A0A2J6TXE6</accession>
<organism evidence="2 3">
    <name type="scientific">Hyaloscypha bicolor E</name>
    <dbReference type="NCBI Taxonomy" id="1095630"/>
    <lineage>
        <taxon>Eukaryota</taxon>
        <taxon>Fungi</taxon>
        <taxon>Dikarya</taxon>
        <taxon>Ascomycota</taxon>
        <taxon>Pezizomycotina</taxon>
        <taxon>Leotiomycetes</taxon>
        <taxon>Helotiales</taxon>
        <taxon>Hyaloscyphaceae</taxon>
        <taxon>Hyaloscypha</taxon>
        <taxon>Hyaloscypha bicolor</taxon>
    </lineage>
</organism>
<dbReference type="RefSeq" id="XP_024744606.1">
    <property type="nucleotide sequence ID" value="XM_024882327.1"/>
</dbReference>
<dbReference type="CDD" id="cd00201">
    <property type="entry name" value="WW"/>
    <property type="match status" value="1"/>
</dbReference>
<evidence type="ECO:0000259" key="1">
    <source>
        <dbReference type="PROSITE" id="PS50020"/>
    </source>
</evidence>
<dbReference type="Gene3D" id="2.20.70.10">
    <property type="match status" value="1"/>
</dbReference>
<proteinExistence type="predicted"/>
<evidence type="ECO:0000313" key="2">
    <source>
        <dbReference type="EMBL" id="PMD67702.1"/>
    </source>
</evidence>
<gene>
    <name evidence="2" type="ORF">K444DRAFT_623841</name>
</gene>
<dbReference type="AlphaFoldDB" id="A0A2J6TXE6"/>
<evidence type="ECO:0000313" key="3">
    <source>
        <dbReference type="Proteomes" id="UP000235371"/>
    </source>
</evidence>
<feature type="domain" description="WW" evidence="1">
    <location>
        <begin position="171"/>
        <end position="208"/>
    </location>
</feature>
<dbReference type="InParanoid" id="A0A2J6TXE6"/>
<dbReference type="EMBL" id="KZ613740">
    <property type="protein sequence ID" value="PMD67702.1"/>
    <property type="molecule type" value="Genomic_DNA"/>
</dbReference>
<keyword evidence="3" id="KW-1185">Reference proteome</keyword>
<dbReference type="STRING" id="1095630.A0A2J6TXE6"/>
<dbReference type="OrthoDB" id="4850726at2759"/>
<reference evidence="2 3" key="1">
    <citation type="submission" date="2016-04" db="EMBL/GenBank/DDBJ databases">
        <title>A degradative enzymes factory behind the ericoid mycorrhizal symbiosis.</title>
        <authorList>
            <consortium name="DOE Joint Genome Institute"/>
            <person name="Martino E."/>
            <person name="Morin E."/>
            <person name="Grelet G."/>
            <person name="Kuo A."/>
            <person name="Kohler A."/>
            <person name="Daghino S."/>
            <person name="Barry K."/>
            <person name="Choi C."/>
            <person name="Cichocki N."/>
            <person name="Clum A."/>
            <person name="Copeland A."/>
            <person name="Hainaut M."/>
            <person name="Haridas S."/>
            <person name="Labutti K."/>
            <person name="Lindquist E."/>
            <person name="Lipzen A."/>
            <person name="Khouja H.-R."/>
            <person name="Murat C."/>
            <person name="Ohm R."/>
            <person name="Olson A."/>
            <person name="Spatafora J."/>
            <person name="Veneault-Fourrey C."/>
            <person name="Henrissat B."/>
            <person name="Grigoriev I."/>
            <person name="Martin F."/>
            <person name="Perotto S."/>
        </authorList>
    </citation>
    <scope>NUCLEOTIDE SEQUENCE [LARGE SCALE GENOMIC DNA]</scope>
    <source>
        <strain evidence="2 3">E</strain>
    </source>
</reference>
<dbReference type="PROSITE" id="PS50020">
    <property type="entry name" value="WW_DOMAIN_2"/>
    <property type="match status" value="1"/>
</dbReference>
<protein>
    <recommendedName>
        <fullName evidence="1">WW domain-containing protein</fullName>
    </recommendedName>
</protein>
<sequence>MAATVRPQYSSPVGTVYRDIFLLLLDQMQRLDSLRYAKWQEELEEQFSSWIPDWSNLEVEPTAYGNLPSAASLSRAHATFVSPNLLQVTGIFCATVSFVCDPVGRQAAHISGAIQRWAPDNLQTGSVSGDIICAILGCAFLIVLRPAPSNRYCVVGISSLHGFTDGEALLGPLLSPWKVRIKLDSNGYDKIYFINSLTGESTHEDPRLEALPSHWEELEAVRTQDDPLLFGRFRNKLTREVWNSDPRLLPEALEKRGVKIETFELV</sequence>